<comment type="catalytic activity">
    <reaction evidence="7 8">
        <text>L-aspartate + ATP = 4-phospho-L-aspartate + ADP</text>
        <dbReference type="Rhea" id="RHEA:23776"/>
        <dbReference type="ChEBI" id="CHEBI:29991"/>
        <dbReference type="ChEBI" id="CHEBI:30616"/>
        <dbReference type="ChEBI" id="CHEBI:57535"/>
        <dbReference type="ChEBI" id="CHEBI:456216"/>
        <dbReference type="EC" id="2.7.2.4"/>
    </reaction>
</comment>
<dbReference type="InterPro" id="IPR005260">
    <property type="entry name" value="Asp_kin_monofn"/>
</dbReference>
<dbReference type="Proteomes" id="UP001228690">
    <property type="component" value="Chromosome"/>
</dbReference>
<dbReference type="PROSITE" id="PS51671">
    <property type="entry name" value="ACT"/>
    <property type="match status" value="1"/>
</dbReference>
<evidence type="ECO:0000256" key="6">
    <source>
        <dbReference type="ARBA" id="ARBA00022840"/>
    </source>
</evidence>
<keyword evidence="6" id="KW-0067">ATP-binding</keyword>
<evidence type="ECO:0000256" key="9">
    <source>
        <dbReference type="RuleBase" id="RU004249"/>
    </source>
</evidence>
<feature type="domain" description="ACT" evidence="10">
    <location>
        <begin position="421"/>
        <end position="482"/>
    </location>
</feature>
<organism evidence="11 12">
    <name type="scientific">Candidatus Haliotispira prima</name>
    <dbReference type="NCBI Taxonomy" id="3034016"/>
    <lineage>
        <taxon>Bacteria</taxon>
        <taxon>Pseudomonadati</taxon>
        <taxon>Spirochaetota</taxon>
        <taxon>Spirochaetia</taxon>
        <taxon>Spirochaetales</taxon>
        <taxon>Spirochaetaceae</taxon>
        <taxon>Candidatus Haliotispira</taxon>
    </lineage>
</organism>
<dbReference type="PIRSF" id="PIRSF000726">
    <property type="entry name" value="Asp_kin"/>
    <property type="match status" value="1"/>
</dbReference>
<dbReference type="RefSeq" id="WP_326926820.1">
    <property type="nucleotide sequence ID" value="NZ_CP123443.1"/>
</dbReference>
<evidence type="ECO:0000256" key="4">
    <source>
        <dbReference type="ARBA" id="ARBA00022741"/>
    </source>
</evidence>
<comment type="pathway">
    <text evidence="9">Amino-acid biosynthesis; L-threonine biosynthesis; L-threonine from L-aspartate: step 1/5.</text>
</comment>
<evidence type="ECO:0000313" key="11">
    <source>
        <dbReference type="EMBL" id="WGK68634.1"/>
    </source>
</evidence>
<keyword evidence="9" id="KW-0028">Amino-acid biosynthesis</keyword>
<name>A0ABY8MIJ2_9SPIO</name>
<gene>
    <name evidence="11" type="ORF">P0082_09110</name>
</gene>
<dbReference type="GO" id="GO:0004072">
    <property type="term" value="F:aspartate kinase activity"/>
    <property type="evidence" value="ECO:0007669"/>
    <property type="project" value="UniProtKB-EC"/>
</dbReference>
<dbReference type="EC" id="2.7.2.4" evidence="8"/>
<keyword evidence="5 8" id="KW-0418">Kinase</keyword>
<dbReference type="InterPro" id="IPR042199">
    <property type="entry name" value="AsparK_Bifunc_asparK/hSer_DH"/>
</dbReference>
<dbReference type="PROSITE" id="PS00324">
    <property type="entry name" value="ASPARTOKINASE"/>
    <property type="match status" value="1"/>
</dbReference>
<dbReference type="Gene3D" id="1.20.120.1320">
    <property type="entry name" value="Aspartokinase, catalytic domain"/>
    <property type="match status" value="1"/>
</dbReference>
<dbReference type="NCBIfam" id="TIGR00657">
    <property type="entry name" value="asp_kinases"/>
    <property type="match status" value="1"/>
</dbReference>
<dbReference type="InterPro" id="IPR018042">
    <property type="entry name" value="Aspartate_kinase_CS"/>
</dbReference>
<dbReference type="PANTHER" id="PTHR21499">
    <property type="entry name" value="ASPARTATE KINASE"/>
    <property type="match status" value="1"/>
</dbReference>
<dbReference type="InterPro" id="IPR054352">
    <property type="entry name" value="ACT_Aspartokinase"/>
</dbReference>
<dbReference type="InterPro" id="IPR002912">
    <property type="entry name" value="ACT_dom"/>
</dbReference>
<evidence type="ECO:0000259" key="10">
    <source>
        <dbReference type="PROSITE" id="PS51671"/>
    </source>
</evidence>
<keyword evidence="12" id="KW-1185">Reference proteome</keyword>
<reference evidence="11 12" key="1">
    <citation type="submission" date="2023-04" db="EMBL/GenBank/DDBJ databases">
        <title>Spirochaete genome identified in red abalone sample constitutes a novel genus.</title>
        <authorList>
            <person name="Sharma S.P."/>
            <person name="Purcell C.M."/>
            <person name="Hyde J.R."/>
            <person name="Severin A.J."/>
        </authorList>
    </citation>
    <scope>NUCLEOTIDE SEQUENCE [LARGE SCALE GENOMIC DNA]</scope>
    <source>
        <strain evidence="11 12">SP-2023</strain>
    </source>
</reference>
<evidence type="ECO:0000256" key="3">
    <source>
        <dbReference type="ARBA" id="ARBA00022679"/>
    </source>
</evidence>
<evidence type="ECO:0000256" key="1">
    <source>
        <dbReference type="ARBA" id="ARBA00004766"/>
    </source>
</evidence>
<keyword evidence="3 8" id="KW-0808">Transferase</keyword>
<dbReference type="InterPro" id="IPR036393">
    <property type="entry name" value="AceGlu_kinase-like_sf"/>
</dbReference>
<evidence type="ECO:0000313" key="12">
    <source>
        <dbReference type="Proteomes" id="UP001228690"/>
    </source>
</evidence>
<proteinExistence type="inferred from homology"/>
<dbReference type="Pfam" id="PF22468">
    <property type="entry name" value="ACT_9"/>
    <property type="match status" value="1"/>
</dbReference>
<dbReference type="InterPro" id="IPR045865">
    <property type="entry name" value="ACT-like_dom_sf"/>
</dbReference>
<sequence>MQIAKFGGTSLAGPQAMMQVLEIVKGKLTEPADKTKAGTDAPAPMLILVLSAMGGVTTRLQNLAAISCDCFQDSRPVRTEKLAKELDPLRQNHLAAAQELLNEALYPEYVGIAEEIFANIQTILEAIALQNNLSDELLELLLPQGELLSSQLFTLYLKSNDIDSAWFDSRQFIVSKKHSDRTNVDLPLCRTNWAAARGKLRRVNVFPGFIASTPEGRTTVLGRNGSDYSATILAYGMEADLVEIWTDVDGILTTDPNIVPEASIIPEMSVEEAMEMAYFGAKVIHAQTLLPIITHPCPVRICNTFNPGEPGTMIRPKHDVIRRKRLLTAISYVDDASLLLLDGKFISSVKFLSRVFQSFDQHKIEPIMVIRVTADNKLCLTIYKDQITAAISAISDEFDRELHNGDFAPPEEEADISIISVIGEQMRGKVGTVGEIFSGLANLGVNILAIGQDITENNISFIIKQKDQADTICYLHQNYLNT</sequence>
<evidence type="ECO:0000256" key="8">
    <source>
        <dbReference type="RuleBase" id="RU003448"/>
    </source>
</evidence>
<evidence type="ECO:0000256" key="7">
    <source>
        <dbReference type="ARBA" id="ARBA00047872"/>
    </source>
</evidence>
<dbReference type="Gene3D" id="3.40.1160.10">
    <property type="entry name" value="Acetylglutamate kinase-like"/>
    <property type="match status" value="1"/>
</dbReference>
<comment type="pathway">
    <text evidence="1 9">Amino-acid biosynthesis; L-lysine biosynthesis via DAP pathway; (S)-tetrahydrodipicolinate from L-aspartate: step 1/4.</text>
</comment>
<keyword evidence="4" id="KW-0547">Nucleotide-binding</keyword>
<dbReference type="InterPro" id="IPR001048">
    <property type="entry name" value="Asp/Glu/Uridylate_kinase"/>
</dbReference>
<dbReference type="Pfam" id="PF00696">
    <property type="entry name" value="AA_kinase"/>
    <property type="match status" value="1"/>
</dbReference>
<dbReference type="Gene3D" id="3.30.2130.10">
    <property type="entry name" value="VC0802-like"/>
    <property type="match status" value="1"/>
</dbReference>
<accession>A0ABY8MIJ2</accession>
<dbReference type="SUPFAM" id="SSF55021">
    <property type="entry name" value="ACT-like"/>
    <property type="match status" value="2"/>
</dbReference>
<dbReference type="SUPFAM" id="SSF53633">
    <property type="entry name" value="Carbamate kinase-like"/>
    <property type="match status" value="1"/>
</dbReference>
<dbReference type="InterPro" id="IPR001341">
    <property type="entry name" value="Asp_kinase"/>
</dbReference>
<comment type="pathway">
    <text evidence="9">Amino-acid biosynthesis; L-methionine biosynthesis via de novo pathway; L-homoserine from L-aspartate: step 1/3.</text>
</comment>
<comment type="similarity">
    <text evidence="2 8">Belongs to the aspartokinase family.</text>
</comment>
<dbReference type="EMBL" id="CP123443">
    <property type="protein sequence ID" value="WGK68634.1"/>
    <property type="molecule type" value="Genomic_DNA"/>
</dbReference>
<protein>
    <recommendedName>
        <fullName evidence="8">Aspartokinase</fullName>
        <ecNumber evidence="8">2.7.2.4</ecNumber>
    </recommendedName>
</protein>
<evidence type="ECO:0000256" key="5">
    <source>
        <dbReference type="ARBA" id="ARBA00022777"/>
    </source>
</evidence>
<evidence type="ECO:0000256" key="2">
    <source>
        <dbReference type="ARBA" id="ARBA00010122"/>
    </source>
</evidence>
<dbReference type="CDD" id="cd04892">
    <property type="entry name" value="ACT_AK-like_2"/>
    <property type="match status" value="1"/>
</dbReference>
<dbReference type="PANTHER" id="PTHR21499:SF59">
    <property type="entry name" value="ASPARTOKINASE"/>
    <property type="match status" value="1"/>
</dbReference>